<evidence type="ECO:0000256" key="2">
    <source>
        <dbReference type="SAM" id="MobiDB-lite"/>
    </source>
</evidence>
<feature type="coiled-coil region" evidence="1">
    <location>
        <begin position="53"/>
        <end position="80"/>
    </location>
</feature>
<dbReference type="Pfam" id="PF03732">
    <property type="entry name" value="Retrotrans_gag"/>
    <property type="match status" value="1"/>
</dbReference>
<dbReference type="PANTHER" id="PTHR33437:SF2">
    <property type="entry name" value="OS06G0361200 PROTEIN"/>
    <property type="match status" value="1"/>
</dbReference>
<gene>
    <name evidence="4" type="ORF">E6C27_scaffold90G00440</name>
</gene>
<evidence type="ECO:0000259" key="3">
    <source>
        <dbReference type="Pfam" id="PF03732"/>
    </source>
</evidence>
<evidence type="ECO:0000313" key="4">
    <source>
        <dbReference type="EMBL" id="KAA0065599.1"/>
    </source>
</evidence>
<keyword evidence="1" id="KW-0175">Coiled coil</keyword>
<dbReference type="InterPro" id="IPR005162">
    <property type="entry name" value="Retrotrans_gag_dom"/>
</dbReference>
<dbReference type="PANTHER" id="PTHR33437">
    <property type="entry name" value="OS06G0361200 PROTEIN"/>
    <property type="match status" value="1"/>
</dbReference>
<evidence type="ECO:0000313" key="5">
    <source>
        <dbReference type="Proteomes" id="UP000321393"/>
    </source>
</evidence>
<feature type="compositionally biased region" description="Basic residues" evidence="2">
    <location>
        <begin position="18"/>
        <end position="28"/>
    </location>
</feature>
<name>A0A5A7VJG5_CUCMM</name>
<reference evidence="4 5" key="1">
    <citation type="submission" date="2019-08" db="EMBL/GenBank/DDBJ databases">
        <title>Draft genome sequences of two oriental melons (Cucumis melo L. var makuwa).</title>
        <authorList>
            <person name="Kwon S.-Y."/>
        </authorList>
    </citation>
    <scope>NUCLEOTIDE SEQUENCE [LARGE SCALE GENOMIC DNA]</scope>
    <source>
        <strain evidence="5">cv. SW 3</strain>
        <tissue evidence="4">Leaf</tissue>
    </source>
</reference>
<evidence type="ECO:0000256" key="1">
    <source>
        <dbReference type="SAM" id="Coils"/>
    </source>
</evidence>
<accession>A0A5A7VJG5</accession>
<dbReference type="Proteomes" id="UP000321393">
    <property type="component" value="Unassembled WGS sequence"/>
</dbReference>
<protein>
    <submittedName>
        <fullName evidence="4">Ty3-gypsy retrotransposon protein</fullName>
    </submittedName>
</protein>
<proteinExistence type="predicted"/>
<feature type="domain" description="Retrotransposon gag" evidence="3">
    <location>
        <begin position="108"/>
        <end position="160"/>
    </location>
</feature>
<dbReference type="OrthoDB" id="1729438at2759"/>
<feature type="compositionally biased region" description="Polar residues" evidence="2">
    <location>
        <begin position="1"/>
        <end position="10"/>
    </location>
</feature>
<dbReference type="EMBL" id="SSTE01001308">
    <property type="protein sequence ID" value="KAA0065599.1"/>
    <property type="molecule type" value="Genomic_DNA"/>
</dbReference>
<feature type="region of interest" description="Disordered" evidence="2">
    <location>
        <begin position="1"/>
        <end position="28"/>
    </location>
</feature>
<comment type="caution">
    <text evidence="4">The sequence shown here is derived from an EMBL/GenBank/DDBJ whole genome shotgun (WGS) entry which is preliminary data.</text>
</comment>
<sequence>MKSQGNTSKAPSDISKRPNTRSHSRRLNHMRICHPLRLQRIFENNFLVMVTDVDTSEDKMTELEKKINMLMKVVEEMDYEIASLKNHIECHDVAESRNLLVKQFVRADLKENTFDWYTNMKPESIDSWEQLERDFLNRFYNTRRIVSMMELTNTRQRKGEPIIATSTDKEL</sequence>
<dbReference type="AlphaFoldDB" id="A0A5A7VJG5"/>
<organism evidence="4 5">
    <name type="scientific">Cucumis melo var. makuwa</name>
    <name type="common">Oriental melon</name>
    <dbReference type="NCBI Taxonomy" id="1194695"/>
    <lineage>
        <taxon>Eukaryota</taxon>
        <taxon>Viridiplantae</taxon>
        <taxon>Streptophyta</taxon>
        <taxon>Embryophyta</taxon>
        <taxon>Tracheophyta</taxon>
        <taxon>Spermatophyta</taxon>
        <taxon>Magnoliopsida</taxon>
        <taxon>eudicotyledons</taxon>
        <taxon>Gunneridae</taxon>
        <taxon>Pentapetalae</taxon>
        <taxon>rosids</taxon>
        <taxon>fabids</taxon>
        <taxon>Cucurbitales</taxon>
        <taxon>Cucurbitaceae</taxon>
        <taxon>Benincaseae</taxon>
        <taxon>Cucumis</taxon>
    </lineage>
</organism>